<dbReference type="PANTHER" id="PTHR47156">
    <property type="entry name" value="PROTEIN CBG20824"/>
    <property type="match status" value="1"/>
</dbReference>
<gene>
    <name evidence="5" type="ORF">Zmor_001329</name>
</gene>
<dbReference type="Proteomes" id="UP001168821">
    <property type="component" value="Unassembled WGS sequence"/>
</dbReference>
<comment type="caution">
    <text evidence="5">The sequence shown here is derived from an EMBL/GenBank/DDBJ whole genome shotgun (WGS) entry which is preliminary data.</text>
</comment>
<accession>A0AA38J8M8</accession>
<evidence type="ECO:0000256" key="1">
    <source>
        <dbReference type="ARBA" id="ARBA00022723"/>
    </source>
</evidence>
<dbReference type="Pfam" id="PF00643">
    <property type="entry name" value="zf-B_box"/>
    <property type="match status" value="1"/>
</dbReference>
<dbReference type="InterPro" id="IPR013083">
    <property type="entry name" value="Znf_RING/FYVE/PHD"/>
</dbReference>
<evidence type="ECO:0000259" key="4">
    <source>
        <dbReference type="Pfam" id="PF00643"/>
    </source>
</evidence>
<keyword evidence="3" id="KW-0862">Zinc</keyword>
<dbReference type="InterPro" id="IPR052667">
    <property type="entry name" value="E3_ubiquitin-ligase_RING"/>
</dbReference>
<protein>
    <recommendedName>
        <fullName evidence="4">B box-type domain-containing protein</fullName>
    </recommendedName>
</protein>
<dbReference type="Gene3D" id="3.30.160.60">
    <property type="entry name" value="Classic Zinc Finger"/>
    <property type="match status" value="1"/>
</dbReference>
<evidence type="ECO:0000313" key="6">
    <source>
        <dbReference type="Proteomes" id="UP001168821"/>
    </source>
</evidence>
<dbReference type="SUPFAM" id="SSF57850">
    <property type="entry name" value="RING/U-box"/>
    <property type="match status" value="1"/>
</dbReference>
<dbReference type="Gene3D" id="3.30.40.10">
    <property type="entry name" value="Zinc/RING finger domain, C3HC4 (zinc finger)"/>
    <property type="match status" value="1"/>
</dbReference>
<evidence type="ECO:0000256" key="2">
    <source>
        <dbReference type="ARBA" id="ARBA00022771"/>
    </source>
</evidence>
<keyword evidence="6" id="KW-1185">Reference proteome</keyword>
<keyword evidence="2" id="KW-0863">Zinc-finger</keyword>
<keyword evidence="1" id="KW-0479">Metal-binding</keyword>
<sequence length="258" mass="29230">MSTSSLASCTSDGTTGSGPNGIPVNIYNASKDMTYDKCPRCKIQYDCIRRANVTKIPLILNCKHTVCEDCIKRMCLSNTMMCPICKEKFSVFRSQIESLSDLFQPHFALIGQLVWVKNSTSKKPMTWVSTGVTLGNRQQMRHLGSDNIDELDFEAEANSEESDDDYEKVQLSLVFDKCAEHSEQFVNIHCEECYATFCSYCFIENHAGHKATYLYKLTDSEMTQLDKLKTDIEVVLAQLLVSKKVSSFQWFTVVIQLV</sequence>
<evidence type="ECO:0000256" key="3">
    <source>
        <dbReference type="ARBA" id="ARBA00022833"/>
    </source>
</evidence>
<evidence type="ECO:0000313" key="5">
    <source>
        <dbReference type="EMBL" id="KAJ3665864.1"/>
    </source>
</evidence>
<organism evidence="5 6">
    <name type="scientific">Zophobas morio</name>
    <dbReference type="NCBI Taxonomy" id="2755281"/>
    <lineage>
        <taxon>Eukaryota</taxon>
        <taxon>Metazoa</taxon>
        <taxon>Ecdysozoa</taxon>
        <taxon>Arthropoda</taxon>
        <taxon>Hexapoda</taxon>
        <taxon>Insecta</taxon>
        <taxon>Pterygota</taxon>
        <taxon>Neoptera</taxon>
        <taxon>Endopterygota</taxon>
        <taxon>Coleoptera</taxon>
        <taxon>Polyphaga</taxon>
        <taxon>Cucujiformia</taxon>
        <taxon>Tenebrionidae</taxon>
        <taxon>Zophobas</taxon>
    </lineage>
</organism>
<dbReference type="EMBL" id="JALNTZ010000001">
    <property type="protein sequence ID" value="KAJ3665864.1"/>
    <property type="molecule type" value="Genomic_DNA"/>
</dbReference>
<reference evidence="5" key="1">
    <citation type="journal article" date="2023" name="G3 (Bethesda)">
        <title>Whole genome assemblies of Zophobas morio and Tenebrio molitor.</title>
        <authorList>
            <person name="Kaur S."/>
            <person name="Stinson S.A."/>
            <person name="diCenzo G.C."/>
        </authorList>
    </citation>
    <scope>NUCLEOTIDE SEQUENCE</scope>
    <source>
        <strain evidence="5">QUZm001</strain>
    </source>
</reference>
<dbReference type="GO" id="GO:0008270">
    <property type="term" value="F:zinc ion binding"/>
    <property type="evidence" value="ECO:0007669"/>
    <property type="project" value="UniProtKB-KW"/>
</dbReference>
<name>A0AA38J8M8_9CUCU</name>
<dbReference type="PANTHER" id="PTHR47156:SF10">
    <property type="entry name" value="E3 UBIQUITIN-PROTEIN LIGASE TRIM-21-RELATED"/>
    <property type="match status" value="1"/>
</dbReference>
<proteinExistence type="predicted"/>
<dbReference type="CDD" id="cd16449">
    <property type="entry name" value="RING-HC"/>
    <property type="match status" value="1"/>
</dbReference>
<dbReference type="AlphaFoldDB" id="A0AA38J8M8"/>
<dbReference type="PROSITE" id="PS00518">
    <property type="entry name" value="ZF_RING_1"/>
    <property type="match status" value="1"/>
</dbReference>
<dbReference type="InterPro" id="IPR000315">
    <property type="entry name" value="Znf_B-box"/>
</dbReference>
<dbReference type="InterPro" id="IPR017907">
    <property type="entry name" value="Znf_RING_CS"/>
</dbReference>
<dbReference type="SUPFAM" id="SSF57845">
    <property type="entry name" value="B-box zinc-binding domain"/>
    <property type="match status" value="1"/>
</dbReference>
<feature type="domain" description="B box-type" evidence="4">
    <location>
        <begin position="176"/>
        <end position="211"/>
    </location>
</feature>